<dbReference type="EMBL" id="LKHV01000004">
    <property type="protein sequence ID" value="KRG19150.1"/>
    <property type="molecule type" value="Genomic_DNA"/>
</dbReference>
<dbReference type="InterPro" id="IPR001787">
    <property type="entry name" value="Ribosomal_bL21"/>
</dbReference>
<evidence type="ECO:0000256" key="6">
    <source>
        <dbReference type="HAMAP-Rule" id="MF_01363"/>
    </source>
</evidence>
<keyword evidence="3 6" id="KW-0694">RNA-binding</keyword>
<reference evidence="9" key="2">
    <citation type="journal article" date="2016" name="Genome Announc.">
        <title>Draft Genome Sequences of Two Novel Amoeba-Resistant Intranuclear Bacteria, 'Candidatus Berkiella cookevillensis' and 'Candidatus Berkiella aquae'.</title>
        <authorList>
            <person name="Mehari Y.T."/>
            <person name="Arivett B.A."/>
            <person name="Farone A.L."/>
            <person name="Gunderson J.H."/>
            <person name="Farone M.B."/>
        </authorList>
    </citation>
    <scope>NUCLEOTIDE SEQUENCE</scope>
    <source>
        <strain evidence="9">CC99</strain>
    </source>
</reference>
<protein>
    <recommendedName>
        <fullName evidence="6">Large ribosomal subunit protein bL21</fullName>
    </recommendedName>
</protein>
<sequence length="111" mass="12371">MSELNPTAVIATGGKQYRVKVGQKLQVEKLVGEPGNKIVFSKEAVLLVSEGEKIQVGAPFLDKATVEAKIVQHGRGDKVTIIKMRRRKTYRRKQGHRQSFTEIEITNIQAA</sequence>
<dbReference type="OrthoDB" id="9813334at2"/>
<dbReference type="PATRIC" id="fig|1590042.3.peg.1162"/>
<dbReference type="GO" id="GO:1990904">
    <property type="term" value="C:ribonucleoprotein complex"/>
    <property type="evidence" value="ECO:0007669"/>
    <property type="project" value="UniProtKB-KW"/>
</dbReference>
<keyword evidence="10" id="KW-1185">Reference proteome</keyword>
<dbReference type="InterPro" id="IPR028909">
    <property type="entry name" value="bL21-like"/>
</dbReference>
<gene>
    <name evidence="6 8" type="primary">rplU</name>
    <name evidence="9" type="ORF">CC99x_011390</name>
    <name evidence="8" type="ORF">CC99x_01149</name>
</gene>
<comment type="function">
    <text evidence="6 7">This protein binds to 23S rRNA in the presence of protein L20.</text>
</comment>
<dbReference type="GO" id="GO:0003735">
    <property type="term" value="F:structural constituent of ribosome"/>
    <property type="evidence" value="ECO:0007669"/>
    <property type="project" value="InterPro"/>
</dbReference>
<dbReference type="EMBL" id="LKHV02000001">
    <property type="protein sequence ID" value="MCS5709499.1"/>
    <property type="molecule type" value="Genomic_DNA"/>
</dbReference>
<evidence type="ECO:0000256" key="2">
    <source>
        <dbReference type="ARBA" id="ARBA00022730"/>
    </source>
</evidence>
<dbReference type="AlphaFoldDB" id="A0A0Q9YQX5"/>
<comment type="similarity">
    <text evidence="1 6 7">Belongs to the bacterial ribosomal protein bL21 family.</text>
</comment>
<name>A0A0Q9YQX5_9GAMM</name>
<evidence type="ECO:0000256" key="5">
    <source>
        <dbReference type="ARBA" id="ARBA00023274"/>
    </source>
</evidence>
<proteinExistence type="inferred from homology"/>
<evidence type="ECO:0000313" key="8">
    <source>
        <dbReference type="EMBL" id="KRG19150.1"/>
    </source>
</evidence>
<dbReference type="GO" id="GO:0005737">
    <property type="term" value="C:cytoplasm"/>
    <property type="evidence" value="ECO:0007669"/>
    <property type="project" value="UniProtKB-ARBA"/>
</dbReference>
<accession>A0A0Q9YQX5</accession>
<evidence type="ECO:0000256" key="1">
    <source>
        <dbReference type="ARBA" id="ARBA00008563"/>
    </source>
</evidence>
<dbReference type="NCBIfam" id="TIGR00061">
    <property type="entry name" value="L21"/>
    <property type="match status" value="1"/>
</dbReference>
<keyword evidence="2 6" id="KW-0699">rRNA-binding</keyword>
<evidence type="ECO:0000256" key="3">
    <source>
        <dbReference type="ARBA" id="ARBA00022884"/>
    </source>
</evidence>
<dbReference type="GO" id="GO:0006412">
    <property type="term" value="P:translation"/>
    <property type="evidence" value="ECO:0007669"/>
    <property type="project" value="UniProtKB-UniRule"/>
</dbReference>
<organism evidence="8">
    <name type="scientific">Candidatus Berkiella cookevillensis</name>
    <dbReference type="NCBI Taxonomy" id="437022"/>
    <lineage>
        <taxon>Bacteria</taxon>
        <taxon>Pseudomonadati</taxon>
        <taxon>Pseudomonadota</taxon>
        <taxon>Gammaproteobacteria</taxon>
        <taxon>Candidatus Berkiellales</taxon>
        <taxon>Candidatus Berkiellaceae</taxon>
        <taxon>Candidatus Berkiella</taxon>
    </lineage>
</organism>
<dbReference type="PANTHER" id="PTHR21349:SF0">
    <property type="entry name" value="LARGE RIBOSOMAL SUBUNIT PROTEIN BL21M"/>
    <property type="match status" value="1"/>
</dbReference>
<evidence type="ECO:0000313" key="9">
    <source>
        <dbReference type="EMBL" id="MCS5709499.1"/>
    </source>
</evidence>
<keyword evidence="5 6" id="KW-0687">Ribonucleoprotein</keyword>
<evidence type="ECO:0000256" key="4">
    <source>
        <dbReference type="ARBA" id="ARBA00022980"/>
    </source>
</evidence>
<dbReference type="SUPFAM" id="SSF141091">
    <property type="entry name" value="L21p-like"/>
    <property type="match status" value="1"/>
</dbReference>
<dbReference type="InterPro" id="IPR018258">
    <property type="entry name" value="Ribosomal_bL21_CS"/>
</dbReference>
<dbReference type="Pfam" id="PF00829">
    <property type="entry name" value="Ribosomal_L21p"/>
    <property type="match status" value="1"/>
</dbReference>
<dbReference type="GO" id="GO:0019843">
    <property type="term" value="F:rRNA binding"/>
    <property type="evidence" value="ECO:0007669"/>
    <property type="project" value="UniProtKB-UniRule"/>
</dbReference>
<dbReference type="HAMAP" id="MF_01363">
    <property type="entry name" value="Ribosomal_bL21"/>
    <property type="match status" value="1"/>
</dbReference>
<comment type="caution">
    <text evidence="8">The sequence shown here is derived from an EMBL/GenBank/DDBJ whole genome shotgun (WGS) entry which is preliminary data.</text>
</comment>
<dbReference type="STRING" id="437022.CC99x_01149"/>
<reference evidence="8" key="1">
    <citation type="submission" date="2015-09" db="EMBL/GenBank/DDBJ databases">
        <title>Draft Genome Sequences of Two Novel Amoeba-resistant Intranuclear Bacteria, Candidatus Berkiella cookevillensis and Candidatus Berkiella aquae.</title>
        <authorList>
            <person name="Mehari Y.T."/>
            <person name="Arivett B.A."/>
            <person name="Farone A.L."/>
            <person name="Gunderson J.H."/>
            <person name="Farone M.B."/>
        </authorList>
    </citation>
    <scope>NUCLEOTIDE SEQUENCE [LARGE SCALE GENOMIC DNA]</scope>
    <source>
        <strain evidence="8">CC99</strain>
    </source>
</reference>
<dbReference type="PROSITE" id="PS01169">
    <property type="entry name" value="RIBOSOMAL_L21"/>
    <property type="match status" value="1"/>
</dbReference>
<dbReference type="InterPro" id="IPR036164">
    <property type="entry name" value="bL21-like_sf"/>
</dbReference>
<dbReference type="RefSeq" id="WP_057624254.1">
    <property type="nucleotide sequence ID" value="NZ_LKHV02000001.1"/>
</dbReference>
<comment type="subunit">
    <text evidence="6">Part of the 50S ribosomal subunit. Contacts protein L20.</text>
</comment>
<evidence type="ECO:0000256" key="7">
    <source>
        <dbReference type="RuleBase" id="RU000562"/>
    </source>
</evidence>
<evidence type="ECO:0000313" key="10">
    <source>
        <dbReference type="Proteomes" id="UP000051494"/>
    </source>
</evidence>
<dbReference type="PANTHER" id="PTHR21349">
    <property type="entry name" value="50S RIBOSOMAL PROTEIN L21"/>
    <property type="match status" value="1"/>
</dbReference>
<reference evidence="9" key="3">
    <citation type="submission" date="2021-06" db="EMBL/GenBank/DDBJ databases">
        <title>Genomic Description and Analysis of Intracellular Bacteria, Candidatus Berkiella cookevillensis and Candidatus Berkiella aquae.</title>
        <authorList>
            <person name="Kidane D.T."/>
            <person name="Mehari Y.T."/>
            <person name="Rice F.C."/>
            <person name="Arivett B.A."/>
            <person name="Farone A.L."/>
            <person name="Berk S.G."/>
            <person name="Farone M.B."/>
        </authorList>
    </citation>
    <scope>NUCLEOTIDE SEQUENCE</scope>
    <source>
        <strain evidence="9">CC99</strain>
    </source>
</reference>
<keyword evidence="4 6" id="KW-0689">Ribosomal protein</keyword>
<dbReference type="Proteomes" id="UP000051494">
    <property type="component" value="Unassembled WGS sequence"/>
</dbReference>
<dbReference type="GO" id="GO:0005840">
    <property type="term" value="C:ribosome"/>
    <property type="evidence" value="ECO:0007669"/>
    <property type="project" value="UniProtKB-KW"/>
</dbReference>